<accession>A0AAV5V7D5</accession>
<name>A0AAV5V7D5_9BILA</name>
<keyword evidence="4" id="KW-1185">Reference proteome</keyword>
<keyword evidence="1" id="KW-1133">Transmembrane helix</keyword>
<evidence type="ECO:0000313" key="3">
    <source>
        <dbReference type="EMBL" id="GMT14455.1"/>
    </source>
</evidence>
<feature type="signal peptide" evidence="2">
    <location>
        <begin position="1"/>
        <end position="17"/>
    </location>
</feature>
<feature type="non-terminal residue" evidence="3">
    <location>
        <position position="1"/>
    </location>
</feature>
<feature type="chain" id="PRO_5043820432" evidence="2">
    <location>
        <begin position="18"/>
        <end position="97"/>
    </location>
</feature>
<comment type="caution">
    <text evidence="3">The sequence shown here is derived from an EMBL/GenBank/DDBJ whole genome shotgun (WGS) entry which is preliminary data.</text>
</comment>
<dbReference type="Proteomes" id="UP001432322">
    <property type="component" value="Unassembled WGS sequence"/>
</dbReference>
<keyword evidence="1" id="KW-0472">Membrane</keyword>
<dbReference type="AlphaFoldDB" id="A0AAV5V7D5"/>
<sequence length="97" mass="10710">LYLLLSLLSLIITTVLSDTVNSESGEIAHNRTSTNSDKGDIIVYYFQPANEWKKLKAVFTFSAVAGCVAFVSLCCICGLNAAMRKNYNGRRKYISHA</sequence>
<evidence type="ECO:0000313" key="4">
    <source>
        <dbReference type="Proteomes" id="UP001432322"/>
    </source>
</evidence>
<organism evidence="3 4">
    <name type="scientific">Pristionchus fissidentatus</name>
    <dbReference type="NCBI Taxonomy" id="1538716"/>
    <lineage>
        <taxon>Eukaryota</taxon>
        <taxon>Metazoa</taxon>
        <taxon>Ecdysozoa</taxon>
        <taxon>Nematoda</taxon>
        <taxon>Chromadorea</taxon>
        <taxon>Rhabditida</taxon>
        <taxon>Rhabditina</taxon>
        <taxon>Diplogasteromorpha</taxon>
        <taxon>Diplogasteroidea</taxon>
        <taxon>Neodiplogasteridae</taxon>
        <taxon>Pristionchus</taxon>
    </lineage>
</organism>
<keyword evidence="1" id="KW-0812">Transmembrane</keyword>
<reference evidence="3" key="1">
    <citation type="submission" date="2023-10" db="EMBL/GenBank/DDBJ databases">
        <title>Genome assembly of Pristionchus species.</title>
        <authorList>
            <person name="Yoshida K."/>
            <person name="Sommer R.J."/>
        </authorList>
    </citation>
    <scope>NUCLEOTIDE SEQUENCE</scope>
    <source>
        <strain evidence="3">RS5133</strain>
    </source>
</reference>
<feature type="transmembrane region" description="Helical" evidence="1">
    <location>
        <begin position="58"/>
        <end position="82"/>
    </location>
</feature>
<evidence type="ECO:0000256" key="2">
    <source>
        <dbReference type="SAM" id="SignalP"/>
    </source>
</evidence>
<proteinExistence type="predicted"/>
<evidence type="ECO:0000256" key="1">
    <source>
        <dbReference type="SAM" id="Phobius"/>
    </source>
</evidence>
<keyword evidence="2" id="KW-0732">Signal</keyword>
<gene>
    <name evidence="3" type="ORF">PFISCL1PPCAC_5752</name>
</gene>
<protein>
    <submittedName>
        <fullName evidence="3">Uncharacterized protein</fullName>
    </submittedName>
</protein>
<dbReference type="EMBL" id="BTSY01000002">
    <property type="protein sequence ID" value="GMT14455.1"/>
    <property type="molecule type" value="Genomic_DNA"/>
</dbReference>